<sequence>MLGLSIPSFATGNGLRAEHKIANKRSHAVSTLAALTGSKTSNGAISCTLTPGCPPSIAAFPAGGLDLVALSNNTTSVNCKLPLLFKALPQLENSHPPVCQNPLAPSLFRPQVVFPLTLGRAEYGILQALVAPDGARLSACRLCRLRETEPWERCRGSRGTANPAAPGPGPSSCIPVPVPLYFPPLRSPIASSLRPCSFKQNTNSRPSPGSSRPTHFLSLLLRVLLLSAISRPPGVTAAATRFSQLLLRRL</sequence>
<name>A0A395NWL8_TRIAR</name>
<comment type="caution">
    <text evidence="1">The sequence shown here is derived from an EMBL/GenBank/DDBJ whole genome shotgun (WGS) entry which is preliminary data.</text>
</comment>
<protein>
    <submittedName>
        <fullName evidence="1">Uncharacterized protein</fullName>
    </submittedName>
</protein>
<dbReference type="Proteomes" id="UP000266272">
    <property type="component" value="Unassembled WGS sequence"/>
</dbReference>
<dbReference type="AlphaFoldDB" id="A0A395NWL8"/>
<reference evidence="1 2" key="1">
    <citation type="journal article" date="2018" name="PLoS Pathog.">
        <title>Evolution of structural diversity of trichothecenes, a family of toxins produced by plant pathogenic and entomopathogenic fungi.</title>
        <authorList>
            <person name="Proctor R.H."/>
            <person name="McCormick S.P."/>
            <person name="Kim H.S."/>
            <person name="Cardoza R.E."/>
            <person name="Stanley A.M."/>
            <person name="Lindo L."/>
            <person name="Kelly A."/>
            <person name="Brown D.W."/>
            <person name="Lee T."/>
            <person name="Vaughan M.M."/>
            <person name="Alexander N.J."/>
            <person name="Busman M."/>
            <person name="Gutierrez S."/>
        </authorList>
    </citation>
    <scope>NUCLEOTIDE SEQUENCE [LARGE SCALE GENOMIC DNA]</scope>
    <source>
        <strain evidence="1 2">IBT 40837</strain>
    </source>
</reference>
<keyword evidence="2" id="KW-1185">Reference proteome</keyword>
<accession>A0A395NWL8</accession>
<gene>
    <name evidence="1" type="ORF">TARUN_1751</name>
</gene>
<evidence type="ECO:0000313" key="1">
    <source>
        <dbReference type="EMBL" id="RFU80458.1"/>
    </source>
</evidence>
<proteinExistence type="predicted"/>
<dbReference type="EMBL" id="PXOA01000108">
    <property type="protein sequence ID" value="RFU80458.1"/>
    <property type="molecule type" value="Genomic_DNA"/>
</dbReference>
<evidence type="ECO:0000313" key="2">
    <source>
        <dbReference type="Proteomes" id="UP000266272"/>
    </source>
</evidence>
<organism evidence="1 2">
    <name type="scientific">Trichoderma arundinaceum</name>
    <dbReference type="NCBI Taxonomy" id="490622"/>
    <lineage>
        <taxon>Eukaryota</taxon>
        <taxon>Fungi</taxon>
        <taxon>Dikarya</taxon>
        <taxon>Ascomycota</taxon>
        <taxon>Pezizomycotina</taxon>
        <taxon>Sordariomycetes</taxon>
        <taxon>Hypocreomycetidae</taxon>
        <taxon>Hypocreales</taxon>
        <taxon>Hypocreaceae</taxon>
        <taxon>Trichoderma</taxon>
    </lineage>
</organism>